<reference evidence="2 3" key="1">
    <citation type="journal article" date="2013" name="Curr. Biol.">
        <title>The Genome of the Foraminiferan Reticulomyxa filosa.</title>
        <authorList>
            <person name="Glockner G."/>
            <person name="Hulsmann N."/>
            <person name="Schleicher M."/>
            <person name="Noegel A.A."/>
            <person name="Eichinger L."/>
            <person name="Gallinger C."/>
            <person name="Pawlowski J."/>
            <person name="Sierra R."/>
            <person name="Euteneuer U."/>
            <person name="Pillet L."/>
            <person name="Moustafa A."/>
            <person name="Platzer M."/>
            <person name="Groth M."/>
            <person name="Szafranski K."/>
            <person name="Schliwa M."/>
        </authorList>
    </citation>
    <scope>NUCLEOTIDE SEQUENCE [LARGE SCALE GENOMIC DNA]</scope>
</reference>
<gene>
    <name evidence="2" type="ORF">RFI_21703</name>
</gene>
<feature type="compositionally biased region" description="Low complexity" evidence="1">
    <location>
        <begin position="136"/>
        <end position="148"/>
    </location>
</feature>
<proteinExistence type="predicted"/>
<sequence>MNNNDNNNNDNNNNNNNNNNNKYYRLAVSLWTEQDCVSIKSVRMYGNLLESEKLSFDQVVDFSIIEKQEWEKEEQKKQKVEVSTMKNRGRAVSELRTQLSSLQEENETLEQILKEYQKKESEQSLQIQQLQQTIEQIQQSQQSHPLSSDFVEHTSPSPQPLPTEHETPQFDKPFQTLLDTHSQLKSELLEIKIEMQRAISSKLELVHSSAQEINLLRNLIYLLTMNSSNEN</sequence>
<dbReference type="AlphaFoldDB" id="X6MRC2"/>
<feature type="region of interest" description="Disordered" evidence="1">
    <location>
        <begin position="136"/>
        <end position="165"/>
    </location>
</feature>
<accession>X6MRC2</accession>
<evidence type="ECO:0000313" key="2">
    <source>
        <dbReference type="EMBL" id="ETO15660.1"/>
    </source>
</evidence>
<evidence type="ECO:0000313" key="3">
    <source>
        <dbReference type="Proteomes" id="UP000023152"/>
    </source>
</evidence>
<dbReference type="EMBL" id="ASPP01018900">
    <property type="protein sequence ID" value="ETO15660.1"/>
    <property type="molecule type" value="Genomic_DNA"/>
</dbReference>
<keyword evidence="3" id="KW-1185">Reference proteome</keyword>
<dbReference type="Proteomes" id="UP000023152">
    <property type="component" value="Unassembled WGS sequence"/>
</dbReference>
<feature type="region of interest" description="Disordered" evidence="1">
    <location>
        <begin position="1"/>
        <end position="21"/>
    </location>
</feature>
<name>X6MRC2_RETFI</name>
<protein>
    <submittedName>
        <fullName evidence="2">Uncharacterized protein</fullName>
    </submittedName>
</protein>
<comment type="caution">
    <text evidence="2">The sequence shown here is derived from an EMBL/GenBank/DDBJ whole genome shotgun (WGS) entry which is preliminary data.</text>
</comment>
<organism evidence="2 3">
    <name type="scientific">Reticulomyxa filosa</name>
    <dbReference type="NCBI Taxonomy" id="46433"/>
    <lineage>
        <taxon>Eukaryota</taxon>
        <taxon>Sar</taxon>
        <taxon>Rhizaria</taxon>
        <taxon>Retaria</taxon>
        <taxon>Foraminifera</taxon>
        <taxon>Monothalamids</taxon>
        <taxon>Reticulomyxidae</taxon>
        <taxon>Reticulomyxa</taxon>
    </lineage>
</organism>
<evidence type="ECO:0000256" key="1">
    <source>
        <dbReference type="SAM" id="MobiDB-lite"/>
    </source>
</evidence>